<accession>A0AAD8AH60</accession>
<feature type="domain" description="Tudor" evidence="1">
    <location>
        <begin position="481"/>
        <end position="540"/>
    </location>
</feature>
<name>A0AAD8AH60_DIPPU</name>
<dbReference type="FunFam" id="2.30.30.140:FF:000018">
    <property type="entry name" value="Serine/threonine-protein kinase 31"/>
    <property type="match status" value="1"/>
</dbReference>
<dbReference type="InterPro" id="IPR050621">
    <property type="entry name" value="Tudor_domain_containing"/>
</dbReference>
<dbReference type="PANTHER" id="PTHR22948:SF29">
    <property type="entry name" value="FI02030P-RELATED"/>
    <property type="match status" value="1"/>
</dbReference>
<sequence>MQYWYMLKVKKYPEKSSINKNSSEKFSPLHQPIQNANDSPIPAVLNLKVGMMGVCQFQHELNSDDFGVSIVFNKVKDDYMRLSTSLINMTKTSSSVDFKPNVGENVIALVQDGRKFWVRAKILAIDESGYRVNLYDFGYVTTSKTIQKLPEDLKSIPEFGSRCTFTNYIIPKNESWCKEEVMLSFTVVAVDELLGTICCNLKSDEREVGTIILKEWIPSIIDYNTVLLSNDDKVVLSIFFSVNCLYIRPVENYFKEKFSKLEQDLSQHCLSAPDVDIMPEKNEIVASKYLDDGKYYRARILQADNDSVKVMYVDFGNVQSVNKSRLKLLPPELRDIPALAVKVSLKNINEKLIMDNAYSFFASLIDKEIEMKVSISDSMKNGIELILPDGRILNNEVNKLAYPKLHEKIQEKSKENILRENNIKYAELPVGKTVQLLVLHKIDSTLLMGCEADEVAMTLIFGTISEEIRKYCESTIEKSYEPKLNELCFAKFEDGSWYRGICVDNDTSTNKDNILFFDFGNTSHIEKTNIRKMTEEFLKLPALGLLCKLNNIKEVQKKQVDSLIEVNKMYEALVISSDSAGSYVIEFPHVTRAIN</sequence>
<dbReference type="Proteomes" id="UP001233999">
    <property type="component" value="Unassembled WGS sequence"/>
</dbReference>
<dbReference type="SUPFAM" id="SSF63748">
    <property type="entry name" value="Tudor/PWWP/MBT"/>
    <property type="match status" value="3"/>
</dbReference>
<keyword evidence="3" id="KW-1185">Reference proteome</keyword>
<dbReference type="SMART" id="SM00333">
    <property type="entry name" value="TUDOR"/>
    <property type="match status" value="3"/>
</dbReference>
<organism evidence="2 3">
    <name type="scientific">Diploptera punctata</name>
    <name type="common">Pacific beetle cockroach</name>
    <dbReference type="NCBI Taxonomy" id="6984"/>
    <lineage>
        <taxon>Eukaryota</taxon>
        <taxon>Metazoa</taxon>
        <taxon>Ecdysozoa</taxon>
        <taxon>Arthropoda</taxon>
        <taxon>Hexapoda</taxon>
        <taxon>Insecta</taxon>
        <taxon>Pterygota</taxon>
        <taxon>Neoptera</taxon>
        <taxon>Polyneoptera</taxon>
        <taxon>Dictyoptera</taxon>
        <taxon>Blattodea</taxon>
        <taxon>Blaberoidea</taxon>
        <taxon>Blaberidae</taxon>
        <taxon>Diplopterinae</taxon>
        <taxon>Diploptera</taxon>
    </lineage>
</organism>
<dbReference type="PANTHER" id="PTHR22948">
    <property type="entry name" value="TUDOR DOMAIN CONTAINING PROTEIN"/>
    <property type="match status" value="1"/>
</dbReference>
<reference evidence="2" key="2">
    <citation type="submission" date="2023-05" db="EMBL/GenBank/DDBJ databases">
        <authorList>
            <person name="Fouks B."/>
        </authorList>
    </citation>
    <scope>NUCLEOTIDE SEQUENCE</scope>
    <source>
        <strain evidence="2">Stay&amp;Tobe</strain>
        <tissue evidence="2">Testes</tissue>
    </source>
</reference>
<protein>
    <recommendedName>
        <fullName evidence="1">Tudor domain-containing protein</fullName>
    </recommendedName>
</protein>
<evidence type="ECO:0000313" key="2">
    <source>
        <dbReference type="EMBL" id="KAJ9598957.1"/>
    </source>
</evidence>
<dbReference type="Pfam" id="PF00567">
    <property type="entry name" value="TUDOR"/>
    <property type="match status" value="3"/>
</dbReference>
<reference evidence="2" key="1">
    <citation type="journal article" date="2023" name="IScience">
        <title>Live-bearing cockroach genome reveals convergent evolutionary mechanisms linked to viviparity in insects and beyond.</title>
        <authorList>
            <person name="Fouks B."/>
            <person name="Harrison M.C."/>
            <person name="Mikhailova A.A."/>
            <person name="Marchal E."/>
            <person name="English S."/>
            <person name="Carruthers M."/>
            <person name="Jennings E.C."/>
            <person name="Chiamaka E.L."/>
            <person name="Frigard R.A."/>
            <person name="Pippel M."/>
            <person name="Attardo G.M."/>
            <person name="Benoit J.B."/>
            <person name="Bornberg-Bauer E."/>
            <person name="Tobe S.S."/>
        </authorList>
    </citation>
    <scope>NUCLEOTIDE SEQUENCE</scope>
    <source>
        <strain evidence="2">Stay&amp;Tobe</strain>
    </source>
</reference>
<evidence type="ECO:0000259" key="1">
    <source>
        <dbReference type="PROSITE" id="PS50304"/>
    </source>
</evidence>
<feature type="domain" description="Tudor" evidence="1">
    <location>
        <begin position="278"/>
        <end position="336"/>
    </location>
</feature>
<comment type="caution">
    <text evidence="2">The sequence shown here is derived from an EMBL/GenBank/DDBJ whole genome shotgun (WGS) entry which is preliminary data.</text>
</comment>
<gene>
    <name evidence="2" type="ORF">L9F63_010551</name>
</gene>
<evidence type="ECO:0000313" key="3">
    <source>
        <dbReference type="Proteomes" id="UP001233999"/>
    </source>
</evidence>
<dbReference type="AlphaFoldDB" id="A0AAD8AH60"/>
<dbReference type="Gene3D" id="2.30.30.140">
    <property type="match status" value="3"/>
</dbReference>
<dbReference type="InterPro" id="IPR002999">
    <property type="entry name" value="Tudor"/>
</dbReference>
<dbReference type="EMBL" id="JASPKZ010000842">
    <property type="protein sequence ID" value="KAJ9598957.1"/>
    <property type="molecule type" value="Genomic_DNA"/>
</dbReference>
<dbReference type="PROSITE" id="PS50304">
    <property type="entry name" value="TUDOR"/>
    <property type="match status" value="2"/>
</dbReference>
<proteinExistence type="predicted"/>